<keyword evidence="9" id="KW-0732">Signal</keyword>
<keyword evidence="6" id="KW-1015">Disulfide bond</keyword>
<dbReference type="InterPro" id="IPR018114">
    <property type="entry name" value="TRYPSIN_HIS"/>
</dbReference>
<dbReference type="AlphaFoldDB" id="A0AAD3RAR5"/>
<feature type="domain" description="Peptidase S1" evidence="10">
    <location>
        <begin position="91"/>
        <end position="160"/>
    </location>
</feature>
<dbReference type="SUPFAM" id="SSF50494">
    <property type="entry name" value="Trypsin-like serine proteases"/>
    <property type="match status" value="2"/>
</dbReference>
<keyword evidence="5" id="KW-0720">Serine protease</keyword>
<dbReference type="PROSITE" id="PS00134">
    <property type="entry name" value="TRYPSIN_HIS"/>
    <property type="match status" value="1"/>
</dbReference>
<dbReference type="InterPro" id="IPR001254">
    <property type="entry name" value="Trypsin_dom"/>
</dbReference>
<dbReference type="GO" id="GO:0004252">
    <property type="term" value="F:serine-type endopeptidase activity"/>
    <property type="evidence" value="ECO:0007669"/>
    <property type="project" value="UniProtKB-EC"/>
</dbReference>
<dbReference type="EMBL" id="BRZM01000063">
    <property type="protein sequence ID" value="GLD63494.1"/>
    <property type="molecule type" value="Genomic_DNA"/>
</dbReference>
<comment type="caution">
    <text evidence="11">The sequence shown here is derived from an EMBL/GenBank/DDBJ whole genome shotgun (WGS) entry which is preliminary data.</text>
</comment>
<organism evidence="11 12">
    <name type="scientific">Lates japonicus</name>
    <name type="common">Japanese lates</name>
    <dbReference type="NCBI Taxonomy" id="270547"/>
    <lineage>
        <taxon>Eukaryota</taxon>
        <taxon>Metazoa</taxon>
        <taxon>Chordata</taxon>
        <taxon>Craniata</taxon>
        <taxon>Vertebrata</taxon>
        <taxon>Euteleostomi</taxon>
        <taxon>Actinopterygii</taxon>
        <taxon>Neopterygii</taxon>
        <taxon>Teleostei</taxon>
        <taxon>Neoteleostei</taxon>
        <taxon>Acanthomorphata</taxon>
        <taxon>Carangaria</taxon>
        <taxon>Carangaria incertae sedis</taxon>
        <taxon>Centropomidae</taxon>
        <taxon>Lates</taxon>
    </lineage>
</organism>
<dbReference type="Gene3D" id="2.40.10.120">
    <property type="match status" value="1"/>
</dbReference>
<protein>
    <recommendedName>
        <fullName evidence="8">trypsin</fullName>
        <ecNumber evidence="8">3.4.21.4</ecNumber>
    </recommendedName>
</protein>
<dbReference type="PANTHER" id="PTHR24264:SF15">
    <property type="entry name" value="RIKEN CDNA 2210010C04 GENE"/>
    <property type="match status" value="1"/>
</dbReference>
<evidence type="ECO:0000256" key="4">
    <source>
        <dbReference type="ARBA" id="ARBA00022801"/>
    </source>
</evidence>
<evidence type="ECO:0000256" key="2">
    <source>
        <dbReference type="ARBA" id="ARBA00022525"/>
    </source>
</evidence>
<reference evidence="11" key="1">
    <citation type="submission" date="2022-08" db="EMBL/GenBank/DDBJ databases">
        <title>Genome sequencing of akame (Lates japonicus).</title>
        <authorList>
            <person name="Hashiguchi Y."/>
            <person name="Takahashi H."/>
        </authorList>
    </citation>
    <scope>NUCLEOTIDE SEQUENCE</scope>
    <source>
        <strain evidence="11">Kochi</strain>
    </source>
</reference>
<dbReference type="EC" id="3.4.21.4" evidence="8"/>
<dbReference type="InterPro" id="IPR050127">
    <property type="entry name" value="Serine_Proteases_S1"/>
</dbReference>
<comment type="subcellular location">
    <subcellularLocation>
        <location evidence="1">Secreted</location>
    </subcellularLocation>
</comment>
<feature type="signal peptide" evidence="9">
    <location>
        <begin position="1"/>
        <end position="15"/>
    </location>
</feature>
<dbReference type="InterPro" id="IPR043504">
    <property type="entry name" value="Peptidase_S1_PA_chymotrypsin"/>
</dbReference>
<evidence type="ECO:0000313" key="11">
    <source>
        <dbReference type="EMBL" id="GLD63494.1"/>
    </source>
</evidence>
<evidence type="ECO:0000256" key="6">
    <source>
        <dbReference type="ARBA" id="ARBA00023157"/>
    </source>
</evidence>
<evidence type="ECO:0000256" key="7">
    <source>
        <dbReference type="ARBA" id="ARBA00036320"/>
    </source>
</evidence>
<sequence length="312" mass="33354">MKYFILLALFAAAFAAPIEDEDDKIVGGYECRKNSVPTRSLMTLATTSWRFTISSTWVVSAALLLQKSRISFVLVSCNIAISEGATVHQLWVIVTPRSLPSSCAAMPGTRCLISGWGNTSSSWKRPPPPEVLMPHPERQQLQELLYPGQITSNMFCAGFLEEARTPARCCPIEDEDDKIMEATSAERTCALPGLSELWLPLLCGGSLISSTWVVSAAHCYKSFALGGAANIAVSEGTEYHQLCQGHVRHRSHARTAVPASSCAAGFGTRCLISDGATPAALEGGKDSCQGDSVAPWCATCQLQVKLGATAAL</sequence>
<dbReference type="Gene3D" id="2.40.10.10">
    <property type="entry name" value="Trypsin-like serine proteases"/>
    <property type="match status" value="2"/>
</dbReference>
<gene>
    <name evidence="11" type="ORF">AKAME5_001511100</name>
</gene>
<dbReference type="GO" id="GO:0006508">
    <property type="term" value="P:proteolysis"/>
    <property type="evidence" value="ECO:0007669"/>
    <property type="project" value="UniProtKB-KW"/>
</dbReference>
<keyword evidence="4" id="KW-0378">Hydrolase</keyword>
<evidence type="ECO:0000256" key="9">
    <source>
        <dbReference type="SAM" id="SignalP"/>
    </source>
</evidence>
<dbReference type="InterPro" id="IPR009003">
    <property type="entry name" value="Peptidase_S1_PA"/>
</dbReference>
<evidence type="ECO:0000256" key="5">
    <source>
        <dbReference type="ARBA" id="ARBA00022825"/>
    </source>
</evidence>
<dbReference type="PANTHER" id="PTHR24264">
    <property type="entry name" value="TRYPSIN-RELATED"/>
    <property type="match status" value="1"/>
</dbReference>
<name>A0AAD3RAR5_LATJO</name>
<proteinExistence type="predicted"/>
<feature type="domain" description="Peptidase S1" evidence="10">
    <location>
        <begin position="202"/>
        <end position="240"/>
    </location>
</feature>
<dbReference type="Pfam" id="PF00089">
    <property type="entry name" value="Trypsin"/>
    <property type="match status" value="2"/>
</dbReference>
<dbReference type="Proteomes" id="UP001279410">
    <property type="component" value="Unassembled WGS sequence"/>
</dbReference>
<accession>A0AAD3RAR5</accession>
<evidence type="ECO:0000313" key="12">
    <source>
        <dbReference type="Proteomes" id="UP001279410"/>
    </source>
</evidence>
<dbReference type="GO" id="GO:0005615">
    <property type="term" value="C:extracellular space"/>
    <property type="evidence" value="ECO:0007669"/>
    <property type="project" value="TreeGrafter"/>
</dbReference>
<evidence type="ECO:0000259" key="10">
    <source>
        <dbReference type="Pfam" id="PF00089"/>
    </source>
</evidence>
<keyword evidence="3 11" id="KW-0645">Protease</keyword>
<evidence type="ECO:0000256" key="8">
    <source>
        <dbReference type="ARBA" id="ARBA00038868"/>
    </source>
</evidence>
<keyword evidence="2" id="KW-0964">Secreted</keyword>
<comment type="catalytic activity">
    <reaction evidence="7">
        <text>Preferential cleavage: Arg-|-Xaa, Lys-|-Xaa.</text>
        <dbReference type="EC" id="3.4.21.4"/>
    </reaction>
</comment>
<feature type="chain" id="PRO_5042165160" description="trypsin" evidence="9">
    <location>
        <begin position="16"/>
        <end position="312"/>
    </location>
</feature>
<evidence type="ECO:0000256" key="3">
    <source>
        <dbReference type="ARBA" id="ARBA00022670"/>
    </source>
</evidence>
<evidence type="ECO:0000256" key="1">
    <source>
        <dbReference type="ARBA" id="ARBA00004613"/>
    </source>
</evidence>
<keyword evidence="12" id="KW-1185">Reference proteome</keyword>